<evidence type="ECO:0000256" key="5">
    <source>
        <dbReference type="ARBA" id="ARBA00023157"/>
    </source>
</evidence>
<evidence type="ECO:0000256" key="4">
    <source>
        <dbReference type="ARBA" id="ARBA00023002"/>
    </source>
</evidence>
<dbReference type="SUPFAM" id="SSF69000">
    <property type="entry name" value="FAD-dependent thiol oxidase"/>
    <property type="match status" value="1"/>
</dbReference>
<dbReference type="EMBL" id="HBIJ01018450">
    <property type="protein sequence ID" value="CAE0371376.1"/>
    <property type="molecule type" value="Transcribed_RNA"/>
</dbReference>
<dbReference type="EC" id="1.8.3.2" evidence="6"/>
<dbReference type="Gene3D" id="1.20.120.310">
    <property type="entry name" value="ERV/ALR sulfhydryl oxidase domain"/>
    <property type="match status" value="1"/>
</dbReference>
<evidence type="ECO:0000256" key="2">
    <source>
        <dbReference type="ARBA" id="ARBA00022630"/>
    </source>
</evidence>
<dbReference type="PROSITE" id="PS51324">
    <property type="entry name" value="ERV_ALR"/>
    <property type="match status" value="1"/>
</dbReference>
<protein>
    <recommendedName>
        <fullName evidence="6">Sulfhydryl oxidase</fullName>
        <ecNumber evidence="6">1.8.3.2</ecNumber>
    </recommendedName>
</protein>
<dbReference type="GO" id="GO:0016971">
    <property type="term" value="F:flavin-dependent sulfhydryl oxidase activity"/>
    <property type="evidence" value="ECO:0007669"/>
    <property type="project" value="InterPro"/>
</dbReference>
<dbReference type="Pfam" id="PF04777">
    <property type="entry name" value="Evr1_Alr"/>
    <property type="match status" value="1"/>
</dbReference>
<dbReference type="InterPro" id="IPR017905">
    <property type="entry name" value="ERV/ALR_sulphydryl_oxidase"/>
</dbReference>
<dbReference type="AlphaFoldDB" id="A0A7S3K308"/>
<evidence type="ECO:0000256" key="6">
    <source>
        <dbReference type="RuleBase" id="RU371123"/>
    </source>
</evidence>
<keyword evidence="4 6" id="KW-0560">Oxidoreductase</keyword>
<evidence type="ECO:0000259" key="7">
    <source>
        <dbReference type="PROSITE" id="PS51324"/>
    </source>
</evidence>
<comment type="cofactor">
    <cofactor evidence="1 6">
        <name>FAD</name>
        <dbReference type="ChEBI" id="CHEBI:57692"/>
    </cofactor>
</comment>
<organism evidence="8">
    <name type="scientific">Aureoumbra lagunensis</name>
    <dbReference type="NCBI Taxonomy" id="44058"/>
    <lineage>
        <taxon>Eukaryota</taxon>
        <taxon>Sar</taxon>
        <taxon>Stramenopiles</taxon>
        <taxon>Ochrophyta</taxon>
        <taxon>Pelagophyceae</taxon>
        <taxon>Pelagomonadales</taxon>
        <taxon>Aureoumbra</taxon>
    </lineage>
</organism>
<keyword evidence="5" id="KW-1015">Disulfide bond</keyword>
<evidence type="ECO:0000313" key="8">
    <source>
        <dbReference type="EMBL" id="CAE0371376.1"/>
    </source>
</evidence>
<dbReference type="InterPro" id="IPR036774">
    <property type="entry name" value="ERV/ALR_sulphydryl_oxid_sf"/>
</dbReference>
<feature type="domain" description="ERV/ALR sulfhydryl oxidase" evidence="7">
    <location>
        <begin position="53"/>
        <end position="155"/>
    </location>
</feature>
<proteinExistence type="predicted"/>
<reference evidence="8" key="1">
    <citation type="submission" date="2021-01" db="EMBL/GenBank/DDBJ databases">
        <authorList>
            <person name="Corre E."/>
            <person name="Pelletier E."/>
            <person name="Niang G."/>
            <person name="Scheremetjew M."/>
            <person name="Finn R."/>
            <person name="Kale V."/>
            <person name="Holt S."/>
            <person name="Cochrane G."/>
            <person name="Meng A."/>
            <person name="Brown T."/>
            <person name="Cohen L."/>
        </authorList>
    </citation>
    <scope>NUCLEOTIDE SEQUENCE</scope>
    <source>
        <strain evidence="8">CCMP1510</strain>
    </source>
</reference>
<name>A0A7S3K308_9STRA</name>
<gene>
    <name evidence="8" type="ORF">ALAG00032_LOCUS12158</name>
</gene>
<keyword evidence="3 6" id="KW-0274">FAD</keyword>
<evidence type="ECO:0000256" key="1">
    <source>
        <dbReference type="ARBA" id="ARBA00001974"/>
    </source>
</evidence>
<comment type="catalytic activity">
    <reaction evidence="6">
        <text>2 R'C(R)SH + O2 = R'C(R)S-S(R)CR' + H2O2</text>
        <dbReference type="Rhea" id="RHEA:17357"/>
        <dbReference type="ChEBI" id="CHEBI:15379"/>
        <dbReference type="ChEBI" id="CHEBI:16240"/>
        <dbReference type="ChEBI" id="CHEBI:16520"/>
        <dbReference type="ChEBI" id="CHEBI:17412"/>
        <dbReference type="EC" id="1.8.3.2"/>
    </reaction>
</comment>
<accession>A0A7S3K308</accession>
<keyword evidence="2 6" id="KW-0285">Flavoprotein</keyword>
<dbReference type="InterPro" id="IPR039799">
    <property type="entry name" value="ALR/ERV"/>
</dbReference>
<dbReference type="PANTHER" id="PTHR12645:SF0">
    <property type="entry name" value="FAD-LINKED SULFHYDRYL OXIDASE ALR"/>
    <property type="match status" value="1"/>
</dbReference>
<dbReference type="GO" id="GO:0050660">
    <property type="term" value="F:flavin adenine dinucleotide binding"/>
    <property type="evidence" value="ECO:0007669"/>
    <property type="project" value="TreeGrafter"/>
</dbReference>
<dbReference type="GO" id="GO:0005739">
    <property type="term" value="C:mitochondrion"/>
    <property type="evidence" value="ECO:0007669"/>
    <property type="project" value="TreeGrafter"/>
</dbReference>
<evidence type="ECO:0000256" key="3">
    <source>
        <dbReference type="ARBA" id="ARBA00022827"/>
    </source>
</evidence>
<sequence length="195" mass="21959">MSSAEASSEPKNPKFNPDDCFNPVCGTKMDMFNSAIGQIGKKKNEEEKQEIECPVDRDELGRSTWNLLHTTAAYYPEKATEGEQTQANNLIQGLAANYPCEHCAADFREAIQEHPPTLGSRTSFMLWLCKQHNFVNEKIGKPTFSCDLPSLDRRWKYGGPGCWIAEYEGYAHETLGHDIDDEDIIQPLPTDNSKN</sequence>
<dbReference type="PANTHER" id="PTHR12645">
    <property type="entry name" value="ALR/ERV"/>
    <property type="match status" value="1"/>
</dbReference>